<feature type="domain" description="HPr" evidence="4">
    <location>
        <begin position="1"/>
        <end position="87"/>
    </location>
</feature>
<dbReference type="EMBL" id="FNOU01000031">
    <property type="protein sequence ID" value="SDY40556.1"/>
    <property type="molecule type" value="Genomic_DNA"/>
</dbReference>
<dbReference type="CDD" id="cd00367">
    <property type="entry name" value="PTS-HPr_like"/>
    <property type="match status" value="1"/>
</dbReference>
<dbReference type="OrthoDB" id="9809047at2"/>
<reference evidence="6" key="1">
    <citation type="submission" date="2016-10" db="EMBL/GenBank/DDBJ databases">
        <authorList>
            <person name="Varghese N."/>
            <person name="Submissions S."/>
        </authorList>
    </citation>
    <scope>NUCLEOTIDE SEQUENCE [LARGE SCALE GENOMIC DNA]</scope>
    <source>
        <strain evidence="6">VPI 5359</strain>
    </source>
</reference>
<dbReference type="PRINTS" id="PR00107">
    <property type="entry name" value="PHOSPHOCPHPR"/>
</dbReference>
<dbReference type="PANTHER" id="PTHR33705">
    <property type="entry name" value="PHOSPHOCARRIER PROTEIN HPR"/>
    <property type="match status" value="1"/>
</dbReference>
<keyword evidence="3" id="KW-0598">Phosphotransferase system</keyword>
<dbReference type="InterPro" id="IPR050399">
    <property type="entry name" value="HPr"/>
</dbReference>
<evidence type="ECO:0000313" key="6">
    <source>
        <dbReference type="Proteomes" id="UP000199652"/>
    </source>
</evidence>
<dbReference type="PROSITE" id="PS51350">
    <property type="entry name" value="PTS_HPR_DOM"/>
    <property type="match status" value="1"/>
</dbReference>
<accession>A0A1H3JKW0</accession>
<evidence type="ECO:0000256" key="2">
    <source>
        <dbReference type="ARBA" id="ARBA00022490"/>
    </source>
</evidence>
<keyword evidence="6" id="KW-1185">Reference proteome</keyword>
<name>A0A1H3JKW0_EUBBA</name>
<gene>
    <name evidence="5" type="ORF">SAMN04488579_13120</name>
</gene>
<dbReference type="AlphaFoldDB" id="A0A1H3JKW0"/>
<keyword evidence="2" id="KW-0963">Cytoplasm</keyword>
<evidence type="ECO:0000256" key="1">
    <source>
        <dbReference type="ARBA" id="ARBA00004496"/>
    </source>
</evidence>
<dbReference type="Pfam" id="PF00381">
    <property type="entry name" value="PTS-HPr"/>
    <property type="match status" value="1"/>
</dbReference>
<dbReference type="NCBIfam" id="TIGR01003">
    <property type="entry name" value="PTS_HPr_family"/>
    <property type="match status" value="1"/>
</dbReference>
<dbReference type="InterPro" id="IPR000032">
    <property type="entry name" value="HPr-like"/>
</dbReference>
<evidence type="ECO:0000256" key="3">
    <source>
        <dbReference type="ARBA" id="ARBA00022683"/>
    </source>
</evidence>
<dbReference type="InterPro" id="IPR035895">
    <property type="entry name" value="HPr-like_sf"/>
</dbReference>
<dbReference type="GO" id="GO:0009401">
    <property type="term" value="P:phosphoenolpyruvate-dependent sugar phosphotransferase system"/>
    <property type="evidence" value="ECO:0007669"/>
    <property type="project" value="UniProtKB-KW"/>
</dbReference>
<protein>
    <submittedName>
        <fullName evidence="5">Phosphocarrier protein</fullName>
    </submittedName>
</protein>
<organism evidence="5 6">
    <name type="scientific">Eubacterium barkeri</name>
    <name type="common">Clostridium barkeri</name>
    <dbReference type="NCBI Taxonomy" id="1528"/>
    <lineage>
        <taxon>Bacteria</taxon>
        <taxon>Bacillati</taxon>
        <taxon>Bacillota</taxon>
        <taxon>Clostridia</taxon>
        <taxon>Eubacteriales</taxon>
        <taxon>Eubacteriaceae</taxon>
        <taxon>Eubacterium</taxon>
    </lineage>
</organism>
<proteinExistence type="predicted"/>
<evidence type="ECO:0000259" key="4">
    <source>
        <dbReference type="PROSITE" id="PS51350"/>
    </source>
</evidence>
<dbReference type="Gene3D" id="3.30.1340.10">
    <property type="entry name" value="HPr-like"/>
    <property type="match status" value="1"/>
</dbReference>
<dbReference type="SUPFAM" id="SSF55594">
    <property type="entry name" value="HPr-like"/>
    <property type="match status" value="1"/>
</dbReference>
<dbReference type="GO" id="GO:0005737">
    <property type="term" value="C:cytoplasm"/>
    <property type="evidence" value="ECO:0007669"/>
    <property type="project" value="UniProtKB-SubCell"/>
</dbReference>
<dbReference type="PANTHER" id="PTHR33705:SF2">
    <property type="entry name" value="PHOSPHOCARRIER PROTEIN NPR"/>
    <property type="match status" value="1"/>
</dbReference>
<comment type="subcellular location">
    <subcellularLocation>
        <location evidence="1">Cytoplasm</location>
    </subcellularLocation>
</comment>
<sequence>MKKVKLIIKNPTGLHLRPAKEFTQMAMNCQSEVVIEYGEKVINGKSIMNLMAAGIAKDSEITLICHGETEAEDIQILQQAIESGLGE</sequence>
<dbReference type="RefSeq" id="WP_090247116.1">
    <property type="nucleotide sequence ID" value="NZ_FNOU01000031.1"/>
</dbReference>
<dbReference type="Proteomes" id="UP000199652">
    <property type="component" value="Unassembled WGS sequence"/>
</dbReference>
<evidence type="ECO:0000313" key="5">
    <source>
        <dbReference type="EMBL" id="SDY40556.1"/>
    </source>
</evidence>
<dbReference type="STRING" id="1528.SAMN04488579_13120"/>